<sequence length="29" mass="3294">MKRYSGVECVFPHNFVVCVQGIILVIKDV</sequence>
<name>A0A2P2NLN7_RHIMU</name>
<proteinExistence type="predicted"/>
<evidence type="ECO:0000313" key="1">
    <source>
        <dbReference type="EMBL" id="MBX43386.1"/>
    </source>
</evidence>
<dbReference type="AlphaFoldDB" id="A0A2P2NLN7"/>
<protein>
    <submittedName>
        <fullName evidence="1">Uncharacterized protein</fullName>
    </submittedName>
</protein>
<dbReference type="EMBL" id="GGEC01062902">
    <property type="protein sequence ID" value="MBX43386.1"/>
    <property type="molecule type" value="Transcribed_RNA"/>
</dbReference>
<reference evidence="1" key="1">
    <citation type="submission" date="2018-02" db="EMBL/GenBank/DDBJ databases">
        <title>Rhizophora mucronata_Transcriptome.</title>
        <authorList>
            <person name="Meera S.P."/>
            <person name="Sreeshan A."/>
            <person name="Augustine A."/>
        </authorList>
    </citation>
    <scope>NUCLEOTIDE SEQUENCE</scope>
    <source>
        <tissue evidence="1">Leaf</tissue>
    </source>
</reference>
<organism evidence="1">
    <name type="scientific">Rhizophora mucronata</name>
    <name type="common">Asiatic mangrove</name>
    <dbReference type="NCBI Taxonomy" id="61149"/>
    <lineage>
        <taxon>Eukaryota</taxon>
        <taxon>Viridiplantae</taxon>
        <taxon>Streptophyta</taxon>
        <taxon>Embryophyta</taxon>
        <taxon>Tracheophyta</taxon>
        <taxon>Spermatophyta</taxon>
        <taxon>Magnoliopsida</taxon>
        <taxon>eudicotyledons</taxon>
        <taxon>Gunneridae</taxon>
        <taxon>Pentapetalae</taxon>
        <taxon>rosids</taxon>
        <taxon>fabids</taxon>
        <taxon>Malpighiales</taxon>
        <taxon>Rhizophoraceae</taxon>
        <taxon>Rhizophora</taxon>
    </lineage>
</organism>
<accession>A0A2P2NLN7</accession>